<dbReference type="OrthoDB" id="1922977at2759"/>
<feature type="region of interest" description="Disordered" evidence="2">
    <location>
        <begin position="695"/>
        <end position="851"/>
    </location>
</feature>
<reference evidence="4 5" key="1">
    <citation type="submission" date="2014-02" db="EMBL/GenBank/DDBJ databases">
        <title>The genome sequence of the entomopathogenic fungus Metarhizium robertsii ARSEF 2575.</title>
        <authorList>
            <person name="Giuliano Garisto Donzelli B."/>
            <person name="Roe B.A."/>
            <person name="Macmil S.L."/>
            <person name="Krasnoff S.B."/>
            <person name="Gibson D.M."/>
        </authorList>
    </citation>
    <scope>NUCLEOTIDE SEQUENCE [LARGE SCALE GENOMIC DNA]</scope>
    <source>
        <strain evidence="4 5">ARSEF 2575</strain>
    </source>
</reference>
<evidence type="ECO:0000313" key="4">
    <source>
        <dbReference type="EMBL" id="EXV02146.1"/>
    </source>
</evidence>
<dbReference type="eggNOG" id="KOG4839">
    <property type="taxonomic scope" value="Eukaryota"/>
</dbReference>
<keyword evidence="1" id="KW-0863">Zinc-finger</keyword>
<feature type="compositionally biased region" description="Acidic residues" evidence="2">
    <location>
        <begin position="126"/>
        <end position="138"/>
    </location>
</feature>
<name>A0A0A1UXQ8_9HYPO</name>
<sequence length="1064" mass="115431">MSQHGYGYVPPDGYNLHQGFPHTSQPAYTPALNTLIAASQGQPSIPENASGPSYGHNLIPGLGLGTHTVGSTQHGSWSHGHPPSWQVESLSHQSSQENTQVLPKSQPVTSIPGLSGTPAKPLEDGGVSEDGELEDVYEPMETKQDAAGTSQTHQQRQVGYEPVDGRERSGSYSPYLSPHEISQPGDGLLDYFTGTYCNHAMQAVSYRLLTNAAGDKLIASEVASSAPIDVRDVLPPTPSQTKSMNHSDLEASKKQAKDAILRLWPLNIRFNNYVSEGVDEALLKSLFKDLGLNFTEATRMTSEPEEKESATSDGTSISKALAVETTKPVLAKPKPAVVDASESRKDRIARLLAAKGSKQGTAPASLPADDAVAPKSAKAVATDVKPTLTQSEKSKLLQQKMEALKKAREALKQLKPTPVDDKNGFSKGDSTLEAFFKTTSHDGSNAPRNDASATVIPGLSWSPSKQATSPPQTMQQPTTTLQAVDPSQLRPAPAFDQNTESRPFLINVSEAEEEEDGDEEMELDSPSRPETPSDMPNPPHQQDAMLRDVQAIPDFSIPRQLRSPASASTPLRSASRNNGSDLESMNKQIEEMKRKIAEAEARKKAKNSRQGSPVLSQLNDSSFEDGCDTAGRPVAPPRFYGELGHEARTALGTSLEQRSRSRAASERLPLIEARRRKQRLKLKALQSEIARIEQELEEDMLEEERLKGEILSSDSDNEMDTSAPVDLSDSDESEQPAARSSEQNQAPEQPDDVPDVDDEASFPSRDLPAAGESSAGVAAPNLSNEDIMSTTILPESNKMNTETFPNVPQSSSLHSDSAEDVNMEDAGYSADEDVEENSEGDYEPPEANSSAVASNNDFLEQDSAMLSQTEEVVEASPVTLGATAAFPGDPALPEPGSANEDGKLIAPKTSFVPYETPLQYFRAYRFHPSFNQDVAGGLRSITYSNKIDIKKELCPDELAGQQCPRGSQCEFQHFETMQAPEAWLELGTDSPNWTDDQILLQLGAADHYDEEQKQKYIAGLKQLLTDFRARKVKDFNTISQGIVEFRARFIGDGTKILPLGSISL</sequence>
<keyword evidence="1" id="KW-0479">Metal-binding</keyword>
<feature type="compositionally biased region" description="Polar residues" evidence="2">
    <location>
        <begin position="438"/>
        <end position="447"/>
    </location>
</feature>
<dbReference type="GO" id="GO:0008270">
    <property type="term" value="F:zinc ion binding"/>
    <property type="evidence" value="ECO:0007669"/>
    <property type="project" value="UniProtKB-KW"/>
</dbReference>
<feature type="compositionally biased region" description="Polar residues" evidence="2">
    <location>
        <begin position="147"/>
        <end position="157"/>
    </location>
</feature>
<dbReference type="InterPro" id="IPR000571">
    <property type="entry name" value="Znf_CCCH"/>
</dbReference>
<dbReference type="Proteomes" id="UP000030151">
    <property type="component" value="Unassembled WGS sequence"/>
</dbReference>
<dbReference type="PROSITE" id="PS50103">
    <property type="entry name" value="ZF_C3H1"/>
    <property type="match status" value="1"/>
</dbReference>
<organism evidence="4 5">
    <name type="scientific">Metarhizium robertsii</name>
    <dbReference type="NCBI Taxonomy" id="568076"/>
    <lineage>
        <taxon>Eukaryota</taxon>
        <taxon>Fungi</taxon>
        <taxon>Dikarya</taxon>
        <taxon>Ascomycota</taxon>
        <taxon>Pezizomycotina</taxon>
        <taxon>Sordariomycetes</taxon>
        <taxon>Hypocreomycetidae</taxon>
        <taxon>Hypocreales</taxon>
        <taxon>Clavicipitaceae</taxon>
        <taxon>Metarhizium</taxon>
    </lineage>
</organism>
<comment type="caution">
    <text evidence="4">The sequence shown here is derived from an EMBL/GenBank/DDBJ whole genome shotgun (WGS) entry which is preliminary data.</text>
</comment>
<feature type="compositionally biased region" description="Acidic residues" evidence="2">
    <location>
        <begin position="510"/>
        <end position="523"/>
    </location>
</feature>
<keyword evidence="1" id="KW-0862">Zinc</keyword>
<feature type="compositionally biased region" description="Basic and acidic residues" evidence="2">
    <location>
        <begin position="588"/>
        <end position="602"/>
    </location>
</feature>
<dbReference type="EMBL" id="JELW01000006">
    <property type="protein sequence ID" value="EXV02146.1"/>
    <property type="molecule type" value="Genomic_DNA"/>
</dbReference>
<evidence type="ECO:0000313" key="5">
    <source>
        <dbReference type="Proteomes" id="UP000030151"/>
    </source>
</evidence>
<feature type="compositionally biased region" description="Polar residues" evidence="2">
    <location>
        <begin position="86"/>
        <end position="109"/>
    </location>
</feature>
<evidence type="ECO:0000256" key="1">
    <source>
        <dbReference type="PROSITE-ProRule" id="PRU00723"/>
    </source>
</evidence>
<feature type="region of interest" description="Disordered" evidence="2">
    <location>
        <begin position="230"/>
        <end position="251"/>
    </location>
</feature>
<accession>A0A0A1UXQ8</accession>
<feature type="compositionally biased region" description="Acidic residues" evidence="2">
    <location>
        <begin position="749"/>
        <end position="760"/>
    </location>
</feature>
<feature type="region of interest" description="Disordered" evidence="2">
    <location>
        <begin position="65"/>
        <end position="179"/>
    </location>
</feature>
<feature type="compositionally biased region" description="Polar residues" evidence="2">
    <location>
        <begin position="608"/>
        <end position="621"/>
    </location>
</feature>
<proteinExistence type="predicted"/>
<dbReference type="HOGENOM" id="CLU_006646_0_0_1"/>
<feature type="compositionally biased region" description="Polar residues" evidence="2">
    <location>
        <begin position="563"/>
        <end position="587"/>
    </location>
</feature>
<evidence type="ECO:0000259" key="3">
    <source>
        <dbReference type="PROSITE" id="PS50103"/>
    </source>
</evidence>
<feature type="domain" description="C3H1-type" evidence="3">
    <location>
        <begin position="948"/>
        <end position="976"/>
    </location>
</feature>
<evidence type="ECO:0000256" key="2">
    <source>
        <dbReference type="SAM" id="MobiDB-lite"/>
    </source>
</evidence>
<feature type="compositionally biased region" description="Acidic residues" evidence="2">
    <location>
        <begin position="830"/>
        <end position="844"/>
    </location>
</feature>
<feature type="zinc finger region" description="C3H1-type" evidence="1">
    <location>
        <begin position="948"/>
        <end position="976"/>
    </location>
</feature>
<dbReference type="AlphaFoldDB" id="A0A0A1UXQ8"/>
<feature type="compositionally biased region" description="Low complexity" evidence="2">
    <location>
        <begin position="466"/>
        <end position="482"/>
    </location>
</feature>
<protein>
    <recommendedName>
        <fullName evidence="3">C3H1-type domain-containing protein</fullName>
    </recommendedName>
</protein>
<feature type="region of interest" description="Disordered" evidence="2">
    <location>
        <begin position="438"/>
        <end position="675"/>
    </location>
</feature>
<feature type="compositionally biased region" description="Polar residues" evidence="2">
    <location>
        <begin position="781"/>
        <end position="815"/>
    </location>
</feature>
<gene>
    <name evidence="4" type="ORF">X797_004992</name>
</gene>